<sequence>MRKYIICFLEFFASAPLRPISTTDDCNLRQEAELEYRSHLLGVNEFSTAFGIHTLFLMTFPSHVHLHWAFLSVRSFLDRPPIHSKLYSYPLEAMLPASFQLSVDFARGTGLGTFRWILTFLESFSEHLLKNLILFVHGDSELFDDVLWGQICALLTHNPILPTSIM</sequence>
<name>A0A9P5Y283_9AGAR</name>
<evidence type="ECO:0000313" key="1">
    <source>
        <dbReference type="EMBL" id="KAF9460978.1"/>
    </source>
</evidence>
<evidence type="ECO:0000313" key="2">
    <source>
        <dbReference type="Proteomes" id="UP000807353"/>
    </source>
</evidence>
<dbReference type="AlphaFoldDB" id="A0A9P5Y283"/>
<comment type="caution">
    <text evidence="1">The sequence shown here is derived from an EMBL/GenBank/DDBJ whole genome shotgun (WGS) entry which is preliminary data.</text>
</comment>
<dbReference type="Proteomes" id="UP000807353">
    <property type="component" value="Unassembled WGS sequence"/>
</dbReference>
<proteinExistence type="predicted"/>
<organism evidence="1 2">
    <name type="scientific">Collybia nuda</name>
    <dbReference type="NCBI Taxonomy" id="64659"/>
    <lineage>
        <taxon>Eukaryota</taxon>
        <taxon>Fungi</taxon>
        <taxon>Dikarya</taxon>
        <taxon>Basidiomycota</taxon>
        <taxon>Agaricomycotina</taxon>
        <taxon>Agaricomycetes</taxon>
        <taxon>Agaricomycetidae</taxon>
        <taxon>Agaricales</taxon>
        <taxon>Tricholomatineae</taxon>
        <taxon>Clitocybaceae</taxon>
        <taxon>Collybia</taxon>
    </lineage>
</organism>
<keyword evidence="2" id="KW-1185">Reference proteome</keyword>
<reference evidence="1" key="1">
    <citation type="submission" date="2020-11" db="EMBL/GenBank/DDBJ databases">
        <authorList>
            <consortium name="DOE Joint Genome Institute"/>
            <person name="Ahrendt S."/>
            <person name="Riley R."/>
            <person name="Andreopoulos W."/>
            <person name="Labutti K."/>
            <person name="Pangilinan J."/>
            <person name="Ruiz-Duenas F.J."/>
            <person name="Barrasa J.M."/>
            <person name="Sanchez-Garcia M."/>
            <person name="Camarero S."/>
            <person name="Miyauchi S."/>
            <person name="Serrano A."/>
            <person name="Linde D."/>
            <person name="Babiker R."/>
            <person name="Drula E."/>
            <person name="Ayuso-Fernandez I."/>
            <person name="Pacheco R."/>
            <person name="Padilla G."/>
            <person name="Ferreira P."/>
            <person name="Barriuso J."/>
            <person name="Kellner H."/>
            <person name="Castanera R."/>
            <person name="Alfaro M."/>
            <person name="Ramirez L."/>
            <person name="Pisabarro A.G."/>
            <person name="Kuo A."/>
            <person name="Tritt A."/>
            <person name="Lipzen A."/>
            <person name="He G."/>
            <person name="Yan M."/>
            <person name="Ng V."/>
            <person name="Cullen D."/>
            <person name="Martin F."/>
            <person name="Rosso M.-N."/>
            <person name="Henrissat B."/>
            <person name="Hibbett D."/>
            <person name="Martinez A.T."/>
            <person name="Grigoriev I.V."/>
        </authorList>
    </citation>
    <scope>NUCLEOTIDE SEQUENCE</scope>
    <source>
        <strain evidence="1">CBS 247.69</strain>
    </source>
</reference>
<protein>
    <submittedName>
        <fullName evidence="1">Uncharacterized protein</fullName>
    </submittedName>
</protein>
<gene>
    <name evidence="1" type="ORF">BDZ94DRAFT_864861</name>
</gene>
<accession>A0A9P5Y283</accession>
<dbReference type="EMBL" id="MU150291">
    <property type="protein sequence ID" value="KAF9460978.1"/>
    <property type="molecule type" value="Genomic_DNA"/>
</dbReference>